<dbReference type="GO" id="GO:0016788">
    <property type="term" value="F:hydrolase activity, acting on ester bonds"/>
    <property type="evidence" value="ECO:0007669"/>
    <property type="project" value="UniProtKB-ARBA"/>
</dbReference>
<dbReference type="Proteomes" id="UP000278983">
    <property type="component" value="Unassembled WGS sequence"/>
</dbReference>
<gene>
    <name evidence="3" type="ORF">EHV08_10275</name>
</gene>
<feature type="chain" id="PRO_5018627385" evidence="1">
    <location>
        <begin position="21"/>
        <end position="268"/>
    </location>
</feature>
<keyword evidence="1" id="KW-0732">Signal</keyword>
<feature type="signal peptide" evidence="1">
    <location>
        <begin position="1"/>
        <end position="20"/>
    </location>
</feature>
<reference evidence="3 4" key="1">
    <citation type="submission" date="2018-12" db="EMBL/GenBank/DDBJ databases">
        <title>Genome sequencing of Prevotella sp. KCOM 3155 (= JS262).</title>
        <authorList>
            <person name="Kook J.-K."/>
            <person name="Park S.-N."/>
            <person name="Lim Y.K."/>
        </authorList>
    </citation>
    <scope>NUCLEOTIDE SEQUENCE [LARGE SCALE GENOMIC DNA]</scope>
    <source>
        <strain evidence="3 4">KCOM 3155</strain>
    </source>
</reference>
<dbReference type="Gene3D" id="3.40.50.1110">
    <property type="entry name" value="SGNH hydrolase"/>
    <property type="match status" value="1"/>
</dbReference>
<dbReference type="SUPFAM" id="SSF52266">
    <property type="entry name" value="SGNH hydrolase"/>
    <property type="match status" value="1"/>
</dbReference>
<keyword evidence="4" id="KW-1185">Reference proteome</keyword>
<evidence type="ECO:0000256" key="1">
    <source>
        <dbReference type="SAM" id="SignalP"/>
    </source>
</evidence>
<keyword evidence="3" id="KW-0378">Hydrolase</keyword>
<dbReference type="InterPro" id="IPR013830">
    <property type="entry name" value="SGNH_hydro"/>
</dbReference>
<dbReference type="CDD" id="cd00229">
    <property type="entry name" value="SGNH_hydrolase"/>
    <property type="match status" value="1"/>
</dbReference>
<proteinExistence type="predicted"/>
<evidence type="ECO:0000313" key="4">
    <source>
        <dbReference type="Proteomes" id="UP000278983"/>
    </source>
</evidence>
<evidence type="ECO:0000259" key="2">
    <source>
        <dbReference type="Pfam" id="PF13472"/>
    </source>
</evidence>
<name>A0A3S0RBK5_9BACT</name>
<feature type="domain" description="SGNH hydrolase-type esterase" evidence="2">
    <location>
        <begin position="33"/>
        <end position="252"/>
    </location>
</feature>
<dbReference type="EMBL" id="RYYU01000001">
    <property type="protein sequence ID" value="RUL60089.1"/>
    <property type="molecule type" value="Genomic_DNA"/>
</dbReference>
<dbReference type="AlphaFoldDB" id="A0A3S0RBK5"/>
<comment type="caution">
    <text evidence="3">The sequence shown here is derived from an EMBL/GenBank/DDBJ whole genome shotgun (WGS) entry which is preliminary data.</text>
</comment>
<organism evidence="3 4">
    <name type="scientific">Prevotella koreensis</name>
    <dbReference type="NCBI Taxonomy" id="2490854"/>
    <lineage>
        <taxon>Bacteria</taxon>
        <taxon>Pseudomonadati</taxon>
        <taxon>Bacteroidota</taxon>
        <taxon>Bacteroidia</taxon>
        <taxon>Bacteroidales</taxon>
        <taxon>Prevotellaceae</taxon>
        <taxon>Prevotella</taxon>
    </lineage>
</organism>
<dbReference type="OrthoDB" id="1067689at2"/>
<dbReference type="InterPro" id="IPR036514">
    <property type="entry name" value="SGNH_hydro_sf"/>
</dbReference>
<dbReference type="RefSeq" id="WP_126679183.1">
    <property type="nucleotide sequence ID" value="NZ_RYYU01000001.1"/>
</dbReference>
<evidence type="ECO:0000313" key="3">
    <source>
        <dbReference type="EMBL" id="RUL60089.1"/>
    </source>
</evidence>
<protein>
    <submittedName>
        <fullName evidence="3">SGNH/GDSL hydrolase family protein</fullName>
    </submittedName>
</protein>
<dbReference type="Pfam" id="PF13472">
    <property type="entry name" value="Lipase_GDSL_2"/>
    <property type="match status" value="1"/>
</dbReference>
<accession>A0A3S0RBK5</accession>
<sequence length="268" mass="29809">MRRTIIAISLLLFTISVAMAQQNAHSNINVAILGDSNTWIGGDDCDKGKGWNKWFKDIFRPASCKSYARSGATWTNTPQTKTNTEENIAVLGDDNVIYNQIVRLQEAVKKGLQPMPDLIIIAAGTNDAWFEDKRPLAFSQNADEVFSMDEKPITNRPVNTITSLAASVRYGCEMLMESFPNAQIILLTPLQCTATTLSQILRTGDIIEDCARHMSICVIRQDKTCCVSRTKELRTKRFTTDGTHTNAEGARRNGIFLAKKIASMLQTE</sequence>